<dbReference type="InterPro" id="IPR050646">
    <property type="entry name" value="Cas1"/>
</dbReference>
<evidence type="ECO:0000256" key="7">
    <source>
        <dbReference type="ARBA" id="ARBA00023125"/>
    </source>
</evidence>
<dbReference type="Pfam" id="PF01867">
    <property type="entry name" value="Cas_Cas1"/>
    <property type="match status" value="1"/>
</dbReference>
<comment type="subunit">
    <text evidence="9">Homodimer, forms a heterotetramer with a Cas2 homodimer.</text>
</comment>
<keyword evidence="8" id="KW-0464">Manganese</keyword>
<name>A0A2H5XC39_9BACT</name>
<protein>
    <submittedName>
        <fullName evidence="10">CRISPR-associated endonuclease Cas1</fullName>
        <ecNumber evidence="10">3.1.-.-</ecNumber>
    </submittedName>
</protein>
<keyword evidence="3 10" id="KW-0255">Endonuclease</keyword>
<evidence type="ECO:0000256" key="2">
    <source>
        <dbReference type="ARBA" id="ARBA00022723"/>
    </source>
</evidence>
<evidence type="ECO:0000256" key="4">
    <source>
        <dbReference type="ARBA" id="ARBA00022801"/>
    </source>
</evidence>
<dbReference type="AlphaFoldDB" id="A0A2H5XC39"/>
<dbReference type="GO" id="GO:0016787">
    <property type="term" value="F:hydrolase activity"/>
    <property type="evidence" value="ECO:0007669"/>
    <property type="project" value="UniProtKB-KW"/>
</dbReference>
<dbReference type="GO" id="GO:0051607">
    <property type="term" value="P:defense response to virus"/>
    <property type="evidence" value="ECO:0007669"/>
    <property type="project" value="UniProtKB-KW"/>
</dbReference>
<organism evidence="10 11">
    <name type="scientific">Candidatus Fervidibacter japonicus</name>
    <dbReference type="NCBI Taxonomy" id="2035412"/>
    <lineage>
        <taxon>Bacteria</taxon>
        <taxon>Candidatus Fervidibacterota</taxon>
        <taxon>Candidatus Fervidibacter</taxon>
    </lineage>
</organism>
<dbReference type="GO" id="GO:0004519">
    <property type="term" value="F:endonuclease activity"/>
    <property type="evidence" value="ECO:0007669"/>
    <property type="project" value="UniProtKB-KW"/>
</dbReference>
<reference evidence="11" key="1">
    <citation type="submission" date="2017-09" db="EMBL/GenBank/DDBJ databases">
        <title>Metaegenomics of thermophilic ammonia-oxidizing enrichment culture.</title>
        <authorList>
            <person name="Kato S."/>
            <person name="Suzuki K."/>
        </authorList>
    </citation>
    <scope>NUCLEOTIDE SEQUENCE [LARGE SCALE GENOMIC DNA]</scope>
</reference>
<evidence type="ECO:0000256" key="9">
    <source>
        <dbReference type="ARBA" id="ARBA00038592"/>
    </source>
</evidence>
<proteinExistence type="predicted"/>
<dbReference type="Gene3D" id="1.20.120.920">
    <property type="entry name" value="CRISPR-associated endonuclease Cas1, C-terminal domain"/>
    <property type="match status" value="1"/>
</dbReference>
<keyword evidence="4 10" id="KW-0378">Hydrolase</keyword>
<evidence type="ECO:0000256" key="6">
    <source>
        <dbReference type="ARBA" id="ARBA00023118"/>
    </source>
</evidence>
<keyword evidence="6" id="KW-0051">Antiviral defense</keyword>
<evidence type="ECO:0000313" key="10">
    <source>
        <dbReference type="EMBL" id="GBC98746.1"/>
    </source>
</evidence>
<gene>
    <name evidence="10" type="primary">cas1_1</name>
    <name evidence="10" type="ORF">HRbin17_01260</name>
</gene>
<dbReference type="GO" id="GO:0046872">
    <property type="term" value="F:metal ion binding"/>
    <property type="evidence" value="ECO:0007669"/>
    <property type="project" value="UniProtKB-KW"/>
</dbReference>
<dbReference type="InterPro" id="IPR042206">
    <property type="entry name" value="CRISPR-assoc_Cas1_C"/>
</dbReference>
<evidence type="ECO:0000256" key="5">
    <source>
        <dbReference type="ARBA" id="ARBA00022842"/>
    </source>
</evidence>
<evidence type="ECO:0000256" key="8">
    <source>
        <dbReference type="ARBA" id="ARBA00023211"/>
    </source>
</evidence>
<dbReference type="PANTHER" id="PTHR34353:SF2">
    <property type="entry name" value="CRISPR-ASSOCIATED ENDONUCLEASE CAS1 1"/>
    <property type="match status" value="1"/>
</dbReference>
<accession>A0A2H5XC39</accession>
<comment type="caution">
    <text evidence="10">The sequence shown here is derived from an EMBL/GenBank/DDBJ whole genome shotgun (WGS) entry which is preliminary data.</text>
</comment>
<evidence type="ECO:0000256" key="3">
    <source>
        <dbReference type="ARBA" id="ARBA00022759"/>
    </source>
</evidence>
<sequence length="66" mass="7298">METLPPRSSVAEVMGVEGQASVLYFSVFAQCLRQEGLTFTERNRRPPKDPVNAVLSLGYILVLGRC</sequence>
<evidence type="ECO:0000313" key="11">
    <source>
        <dbReference type="Proteomes" id="UP000236173"/>
    </source>
</evidence>
<keyword evidence="7" id="KW-0238">DNA-binding</keyword>
<dbReference type="InterPro" id="IPR002729">
    <property type="entry name" value="CRISPR-assoc_Cas1"/>
</dbReference>
<dbReference type="GO" id="GO:0043571">
    <property type="term" value="P:maintenance of CRISPR repeat elements"/>
    <property type="evidence" value="ECO:0007669"/>
    <property type="project" value="InterPro"/>
</dbReference>
<keyword evidence="1" id="KW-0540">Nuclease</keyword>
<keyword evidence="2" id="KW-0479">Metal-binding</keyword>
<keyword evidence="5" id="KW-0460">Magnesium</keyword>
<evidence type="ECO:0000256" key="1">
    <source>
        <dbReference type="ARBA" id="ARBA00022722"/>
    </source>
</evidence>
<dbReference type="EC" id="3.1.-.-" evidence="10"/>
<dbReference type="GO" id="GO:0003677">
    <property type="term" value="F:DNA binding"/>
    <property type="evidence" value="ECO:0007669"/>
    <property type="project" value="UniProtKB-KW"/>
</dbReference>
<dbReference type="Proteomes" id="UP000236173">
    <property type="component" value="Unassembled WGS sequence"/>
</dbReference>
<dbReference type="PANTHER" id="PTHR34353">
    <property type="entry name" value="CRISPR-ASSOCIATED ENDONUCLEASE CAS1 1"/>
    <property type="match status" value="1"/>
</dbReference>
<dbReference type="EMBL" id="BEHT01000015">
    <property type="protein sequence ID" value="GBC98746.1"/>
    <property type="molecule type" value="Genomic_DNA"/>
</dbReference>